<keyword evidence="2" id="KW-1185">Reference proteome</keyword>
<organism evidence="1 2">
    <name type="scientific">Marinobacter aromaticivorans</name>
    <dbReference type="NCBI Taxonomy" id="1494078"/>
    <lineage>
        <taxon>Bacteria</taxon>
        <taxon>Pseudomonadati</taxon>
        <taxon>Pseudomonadota</taxon>
        <taxon>Gammaproteobacteria</taxon>
        <taxon>Pseudomonadales</taxon>
        <taxon>Marinobacteraceae</taxon>
        <taxon>Marinobacter</taxon>
    </lineage>
</organism>
<dbReference type="EMBL" id="JBHTBD010000004">
    <property type="protein sequence ID" value="MFC7295334.1"/>
    <property type="molecule type" value="Genomic_DNA"/>
</dbReference>
<dbReference type="RefSeq" id="WP_100688324.1">
    <property type="nucleotide sequence ID" value="NZ_JBHTBD010000004.1"/>
</dbReference>
<sequence length="85" mass="9806">MNSRHSVQQISQALFETDPMNTCCKENDCFDEYDGVAGDIVTRIGEGESLKRALMTEMSEWFFDGEHFDQSRLQPVLERLGKEEK</sequence>
<evidence type="ECO:0000313" key="1">
    <source>
        <dbReference type="EMBL" id="MFC7295334.1"/>
    </source>
</evidence>
<dbReference type="Proteomes" id="UP001596506">
    <property type="component" value="Unassembled WGS sequence"/>
</dbReference>
<comment type="caution">
    <text evidence="1">The sequence shown here is derived from an EMBL/GenBank/DDBJ whole genome shotgun (WGS) entry which is preliminary data.</text>
</comment>
<protein>
    <submittedName>
        <fullName evidence="1">Uncharacterized protein</fullName>
    </submittedName>
</protein>
<accession>A0ABW2IVV1</accession>
<proteinExistence type="predicted"/>
<reference evidence="2" key="1">
    <citation type="journal article" date="2019" name="Int. J. Syst. Evol. Microbiol.">
        <title>The Global Catalogue of Microorganisms (GCM) 10K type strain sequencing project: providing services to taxonomists for standard genome sequencing and annotation.</title>
        <authorList>
            <consortium name="The Broad Institute Genomics Platform"/>
            <consortium name="The Broad Institute Genome Sequencing Center for Infectious Disease"/>
            <person name="Wu L."/>
            <person name="Ma J."/>
        </authorList>
    </citation>
    <scope>NUCLEOTIDE SEQUENCE [LARGE SCALE GENOMIC DNA]</scope>
    <source>
        <strain evidence="2">CCUG 60559</strain>
    </source>
</reference>
<name>A0ABW2IVV1_9GAMM</name>
<evidence type="ECO:0000313" key="2">
    <source>
        <dbReference type="Proteomes" id="UP001596506"/>
    </source>
</evidence>
<gene>
    <name evidence="1" type="ORF">ACFQQA_11415</name>
</gene>